<proteinExistence type="inferred from homology"/>
<dbReference type="GO" id="GO:0005975">
    <property type="term" value="P:carbohydrate metabolic process"/>
    <property type="evidence" value="ECO:0007669"/>
    <property type="project" value="InterPro"/>
</dbReference>
<keyword evidence="5" id="KW-1185">Reference proteome</keyword>
<evidence type="ECO:0000256" key="2">
    <source>
        <dbReference type="SAM" id="SignalP"/>
    </source>
</evidence>
<keyword evidence="4" id="KW-0378">Hydrolase</keyword>
<feature type="signal peptide" evidence="2">
    <location>
        <begin position="1"/>
        <end position="22"/>
    </location>
</feature>
<gene>
    <name evidence="4" type="ordered locus">CCNA_00384</name>
</gene>
<keyword evidence="4" id="KW-0326">Glycosidase</keyword>
<evidence type="ECO:0000313" key="5">
    <source>
        <dbReference type="Proteomes" id="UP000001364"/>
    </source>
</evidence>
<organism evidence="4 5">
    <name type="scientific">Caulobacter vibrioides (strain NA1000 / CB15N)</name>
    <name type="common">Caulobacter crescentus</name>
    <dbReference type="NCBI Taxonomy" id="565050"/>
    <lineage>
        <taxon>Bacteria</taxon>
        <taxon>Pseudomonadati</taxon>
        <taxon>Pseudomonadota</taxon>
        <taxon>Alphaproteobacteria</taxon>
        <taxon>Caulobacterales</taxon>
        <taxon>Caulobacteraceae</taxon>
        <taxon>Caulobacter</taxon>
    </lineage>
</organism>
<dbReference type="OrthoDB" id="9809583at2"/>
<dbReference type="GO" id="GO:0042973">
    <property type="term" value="F:glucan endo-1,3-beta-D-glucosidase activity"/>
    <property type="evidence" value="ECO:0007669"/>
    <property type="project" value="UniProtKB-EC"/>
</dbReference>
<evidence type="ECO:0000256" key="1">
    <source>
        <dbReference type="ARBA" id="ARBA00006865"/>
    </source>
</evidence>
<reference evidence="4 5" key="1">
    <citation type="journal article" date="2010" name="J. Bacteriol.">
        <title>The genetic basis of laboratory adaptation in Caulobacter crescentus.</title>
        <authorList>
            <person name="Marks M.E."/>
            <person name="Castro-Rojas C.M."/>
            <person name="Teiling C."/>
            <person name="Du L."/>
            <person name="Kapatral V."/>
            <person name="Walunas T.L."/>
            <person name="Crosson S."/>
        </authorList>
    </citation>
    <scope>NUCLEOTIDE SEQUENCE [LARGE SCALE GENOMIC DNA]</scope>
    <source>
        <strain evidence="5">NA1000 / CB15N</strain>
    </source>
</reference>
<evidence type="ECO:0000313" key="4">
    <source>
        <dbReference type="EMBL" id="ACL93851.1"/>
    </source>
</evidence>
<sequence length="301" mass="32527">MSRPLAVLAVCSALLAAGPVHARDDWKLVWSDEFNGTALDETKWTPAIDCGGGGNDERQCYADSPETLSVQDGALRLTAIKRKTWGVVNPWAGPTGPLKAGDYASGKIVTQGKFSWRYGRVEARARVPGGQGAWPAIWMMPELSTYGGWPRSGEIDILETVNLGAPCPPVGEACADGRENRVFGTIHFAGDATGAHKQVSASTPLPASPDGFHVYAVEWSPEAIVWFLDGREYARAKPQDWKRDDQPASAAPFDQPFHLIINLAFGGRWPESVNAKGIDEAALPATMEVDWVRVSQLASQD</sequence>
<feature type="chain" id="PRO_5002605816" evidence="2">
    <location>
        <begin position="23"/>
        <end position="301"/>
    </location>
</feature>
<dbReference type="Pfam" id="PF00722">
    <property type="entry name" value="Glyco_hydro_16"/>
    <property type="match status" value="1"/>
</dbReference>
<protein>
    <submittedName>
        <fullName evidence="4">Glucan endo-1,3-beta-glucosidase</fullName>
        <ecNumber evidence="4">3.2.1.39</ecNumber>
    </submittedName>
</protein>
<dbReference type="PATRIC" id="fig|565050.3.peg.383"/>
<dbReference type="RefSeq" id="WP_010918268.1">
    <property type="nucleotide sequence ID" value="NC_011916.1"/>
</dbReference>
<dbReference type="SMR" id="A0A0H3C3G8"/>
<dbReference type="InterPro" id="IPR013320">
    <property type="entry name" value="ConA-like_dom_sf"/>
</dbReference>
<dbReference type="PhylomeDB" id="A0A0H3C3G8"/>
<dbReference type="SUPFAM" id="SSF49899">
    <property type="entry name" value="Concanavalin A-like lectins/glucanases"/>
    <property type="match status" value="1"/>
</dbReference>
<feature type="domain" description="GH16" evidence="3">
    <location>
        <begin position="24"/>
        <end position="300"/>
    </location>
</feature>
<dbReference type="Gene3D" id="2.60.120.200">
    <property type="match status" value="1"/>
</dbReference>
<dbReference type="KEGG" id="ccs:CCNA_00384"/>
<dbReference type="PROSITE" id="PS51762">
    <property type="entry name" value="GH16_2"/>
    <property type="match status" value="1"/>
</dbReference>
<evidence type="ECO:0000259" key="3">
    <source>
        <dbReference type="PROSITE" id="PS51762"/>
    </source>
</evidence>
<dbReference type="InterPro" id="IPR000757">
    <property type="entry name" value="Beta-glucanase-like"/>
</dbReference>
<dbReference type="CDD" id="cd08023">
    <property type="entry name" value="GH16_laminarinase_like"/>
    <property type="match status" value="1"/>
</dbReference>
<accession>A0A0H3C3G8</accession>
<dbReference type="EMBL" id="CP001340">
    <property type="protein sequence ID" value="ACL93851.1"/>
    <property type="molecule type" value="Genomic_DNA"/>
</dbReference>
<keyword evidence="2" id="KW-0732">Signal</keyword>
<dbReference type="PANTHER" id="PTHR10963">
    <property type="entry name" value="GLYCOSYL HYDROLASE-RELATED"/>
    <property type="match status" value="1"/>
</dbReference>
<comment type="similarity">
    <text evidence="1">Belongs to the glycosyl hydrolase 16 family.</text>
</comment>
<name>A0A0H3C3G8_CAUVN</name>
<dbReference type="HOGENOM" id="CLU_019533_0_1_5"/>
<dbReference type="InterPro" id="IPR050546">
    <property type="entry name" value="Glycosyl_Hydrlase_16"/>
</dbReference>
<dbReference type="EC" id="3.2.1.39" evidence="4"/>
<dbReference type="GeneID" id="7331083"/>
<dbReference type="RefSeq" id="YP_002515759.1">
    <property type="nucleotide sequence ID" value="NC_011916.1"/>
</dbReference>
<dbReference type="Proteomes" id="UP000001364">
    <property type="component" value="Chromosome"/>
</dbReference>
<dbReference type="AlphaFoldDB" id="A0A0H3C3G8"/>
<dbReference type="PANTHER" id="PTHR10963:SF55">
    <property type="entry name" value="GLYCOSIDE HYDROLASE FAMILY 16 PROTEIN"/>
    <property type="match status" value="1"/>
</dbReference>